<gene>
    <name evidence="3" type="ORF">AMPC_16520</name>
</gene>
<evidence type="ECO:0000256" key="1">
    <source>
        <dbReference type="SAM" id="MobiDB-lite"/>
    </source>
</evidence>
<accession>A0ABM7X9L0</accession>
<dbReference type="SUPFAM" id="SSF82171">
    <property type="entry name" value="DPP6 N-terminal domain-like"/>
    <property type="match status" value="1"/>
</dbReference>
<keyword evidence="4" id="KW-1185">Reference proteome</keyword>
<evidence type="ECO:0008006" key="5">
    <source>
        <dbReference type="Google" id="ProtNLM"/>
    </source>
</evidence>
<feature type="chain" id="PRO_5045593207" description="WD40 repeat domain-containing protein" evidence="2">
    <location>
        <begin position="31"/>
        <end position="395"/>
    </location>
</feature>
<evidence type="ECO:0000313" key="3">
    <source>
        <dbReference type="EMBL" id="BDG08539.1"/>
    </source>
</evidence>
<keyword evidence="2" id="KW-0732">Signal</keyword>
<protein>
    <recommendedName>
        <fullName evidence="5">WD40 repeat domain-containing protein</fullName>
    </recommendedName>
</protein>
<name>A0ABM7X9L0_9BACT</name>
<reference evidence="4" key="1">
    <citation type="journal article" date="2022" name="Int. J. Syst. Evol. Microbiol.">
        <title>Anaeromyxobacter oryzae sp. nov., Anaeromyxobacter diazotrophicus sp. nov. and Anaeromyxobacter paludicola sp. nov., isolated from paddy soils.</title>
        <authorList>
            <person name="Itoh H."/>
            <person name="Xu Z."/>
            <person name="Mise K."/>
            <person name="Masuda Y."/>
            <person name="Ushijima N."/>
            <person name="Hayakawa C."/>
            <person name="Shiratori Y."/>
            <person name="Senoo K."/>
        </authorList>
    </citation>
    <scope>NUCLEOTIDE SEQUENCE [LARGE SCALE GENOMIC DNA]</scope>
    <source>
        <strain evidence="4">Red630</strain>
    </source>
</reference>
<dbReference type="Proteomes" id="UP001162734">
    <property type="component" value="Chromosome"/>
</dbReference>
<dbReference type="RefSeq" id="WP_248345714.1">
    <property type="nucleotide sequence ID" value="NZ_AP025592.1"/>
</dbReference>
<proteinExistence type="predicted"/>
<organism evidence="3 4">
    <name type="scientific">Anaeromyxobacter paludicola</name>
    <dbReference type="NCBI Taxonomy" id="2918171"/>
    <lineage>
        <taxon>Bacteria</taxon>
        <taxon>Pseudomonadati</taxon>
        <taxon>Myxococcota</taxon>
        <taxon>Myxococcia</taxon>
        <taxon>Myxococcales</taxon>
        <taxon>Cystobacterineae</taxon>
        <taxon>Anaeromyxobacteraceae</taxon>
        <taxon>Anaeromyxobacter</taxon>
    </lineage>
</organism>
<dbReference type="InterPro" id="IPR011042">
    <property type="entry name" value="6-blade_b-propeller_TolB-like"/>
</dbReference>
<dbReference type="PROSITE" id="PS51257">
    <property type="entry name" value="PROKAR_LIPOPROTEIN"/>
    <property type="match status" value="1"/>
</dbReference>
<feature type="region of interest" description="Disordered" evidence="1">
    <location>
        <begin position="30"/>
        <end position="49"/>
    </location>
</feature>
<dbReference type="EMBL" id="AP025592">
    <property type="protein sequence ID" value="BDG08539.1"/>
    <property type="molecule type" value="Genomic_DNA"/>
</dbReference>
<dbReference type="Pfam" id="PF07676">
    <property type="entry name" value="PD40"/>
    <property type="match status" value="1"/>
</dbReference>
<evidence type="ECO:0000313" key="4">
    <source>
        <dbReference type="Proteomes" id="UP001162734"/>
    </source>
</evidence>
<dbReference type="InterPro" id="IPR011659">
    <property type="entry name" value="WD40"/>
</dbReference>
<dbReference type="Gene3D" id="2.120.10.30">
    <property type="entry name" value="TolB, C-terminal domain"/>
    <property type="match status" value="2"/>
</dbReference>
<evidence type="ECO:0000256" key="2">
    <source>
        <dbReference type="SAM" id="SignalP"/>
    </source>
</evidence>
<sequence length="395" mass="42048">MIRPPRTNRPALRRALPFLALALGCAAAGAVPRPAPKPEPPGTGDPVARPMQVAWSKDGRRLAVARPDGVLLLEAETGAQRLLPGPAARTVDWSPSDRLLLVEGEGAARRAVSLDPASGERRELRRGPALASARWLHGGPDFLAVEAEREVVSYGTDARLRLLRVAGAEAVLVREWSANLPTRAPGVELAAGWVAAAPNPIDGGLALPELHKPPLFAAHLAFFGVDPADPAPAEVGRIPAAVWTATSSWSPDGARLAFASGDGALQLLRRDRTVEAAPGPARGRHPSFSPVDDRLFLGGAVVTARGEVIRELVPGAPESLGAWSPDGARLAVVEGGRVLLFGGLDQAPPPAVRQRREAAREAIWRLGALRRQGLLERRPYAQERDRLRQQAEVER</sequence>
<feature type="compositionally biased region" description="Pro residues" evidence="1">
    <location>
        <begin position="33"/>
        <end position="43"/>
    </location>
</feature>
<feature type="signal peptide" evidence="2">
    <location>
        <begin position="1"/>
        <end position="30"/>
    </location>
</feature>